<protein>
    <submittedName>
        <fullName evidence="1">Unplaced genomic scaffold scaffold_225, whole genome shotgun sequence</fullName>
    </submittedName>
</protein>
<sequence length="157" mass="17038">MTSRVLAERSAKALSSSANAAPSSITANWSGETMDEAEAFMVGSADIGITTLAKGGGPRRSIMDGMMDFRYCRTSPGWCKMLDVDFSPSVVTAQLGPNASTPDRPVRIPQHPIGSVDTFVIFAAVGTRRRDYELDRVVNLRDVPSNIRDKEAKDDKQ</sequence>
<reference evidence="2" key="2">
    <citation type="submission" date="2015-01" db="EMBL/GenBank/DDBJ databases">
        <title>Evolutionary Origins and Diversification of the Mycorrhizal Mutualists.</title>
        <authorList>
            <consortium name="DOE Joint Genome Institute"/>
            <consortium name="Mycorrhizal Genomics Consortium"/>
            <person name="Kohler A."/>
            <person name="Kuo A."/>
            <person name="Nagy L.G."/>
            <person name="Floudas D."/>
            <person name="Copeland A."/>
            <person name="Barry K.W."/>
            <person name="Cichocki N."/>
            <person name="Veneault-Fourrey C."/>
            <person name="LaButti K."/>
            <person name="Lindquist E.A."/>
            <person name="Lipzen A."/>
            <person name="Lundell T."/>
            <person name="Morin E."/>
            <person name="Murat C."/>
            <person name="Riley R."/>
            <person name="Ohm R."/>
            <person name="Sun H."/>
            <person name="Tunlid A."/>
            <person name="Henrissat B."/>
            <person name="Grigoriev I.V."/>
            <person name="Hibbett D.S."/>
            <person name="Martin F."/>
        </authorList>
    </citation>
    <scope>NUCLEOTIDE SEQUENCE [LARGE SCALE GENOMIC DNA]</scope>
    <source>
        <strain evidence="2">441</strain>
    </source>
</reference>
<reference evidence="1 2" key="1">
    <citation type="submission" date="2014-04" db="EMBL/GenBank/DDBJ databases">
        <authorList>
            <consortium name="DOE Joint Genome Institute"/>
            <person name="Kuo A."/>
            <person name="Kohler A."/>
            <person name="Costa M.D."/>
            <person name="Nagy L.G."/>
            <person name="Floudas D."/>
            <person name="Copeland A."/>
            <person name="Barry K.W."/>
            <person name="Cichocki N."/>
            <person name="Veneault-Fourrey C."/>
            <person name="LaButti K."/>
            <person name="Lindquist E.A."/>
            <person name="Lipzen A."/>
            <person name="Lundell T."/>
            <person name="Morin E."/>
            <person name="Murat C."/>
            <person name="Sun H."/>
            <person name="Tunlid A."/>
            <person name="Henrissat B."/>
            <person name="Grigoriev I.V."/>
            <person name="Hibbett D.S."/>
            <person name="Martin F."/>
            <person name="Nordberg H.P."/>
            <person name="Cantor M.N."/>
            <person name="Hua S.X."/>
        </authorList>
    </citation>
    <scope>NUCLEOTIDE SEQUENCE [LARGE SCALE GENOMIC DNA]</scope>
    <source>
        <strain evidence="1 2">441</strain>
    </source>
</reference>
<proteinExistence type="predicted"/>
<dbReference type="HOGENOM" id="CLU_1678623_0_0_1"/>
<keyword evidence="2" id="KW-1185">Reference proteome</keyword>
<evidence type="ECO:0000313" key="1">
    <source>
        <dbReference type="EMBL" id="KIK15051.1"/>
    </source>
</evidence>
<name>A0A0C9YEQ7_9AGAM</name>
<dbReference type="EMBL" id="KN833909">
    <property type="protein sequence ID" value="KIK15051.1"/>
    <property type="molecule type" value="Genomic_DNA"/>
</dbReference>
<organism evidence="1 2">
    <name type="scientific">Pisolithus microcarpus 441</name>
    <dbReference type="NCBI Taxonomy" id="765257"/>
    <lineage>
        <taxon>Eukaryota</taxon>
        <taxon>Fungi</taxon>
        <taxon>Dikarya</taxon>
        <taxon>Basidiomycota</taxon>
        <taxon>Agaricomycotina</taxon>
        <taxon>Agaricomycetes</taxon>
        <taxon>Agaricomycetidae</taxon>
        <taxon>Boletales</taxon>
        <taxon>Sclerodermatineae</taxon>
        <taxon>Pisolithaceae</taxon>
        <taxon>Pisolithus</taxon>
    </lineage>
</organism>
<evidence type="ECO:0000313" key="2">
    <source>
        <dbReference type="Proteomes" id="UP000054018"/>
    </source>
</evidence>
<dbReference type="AlphaFoldDB" id="A0A0C9YEQ7"/>
<accession>A0A0C9YEQ7</accession>
<dbReference type="Proteomes" id="UP000054018">
    <property type="component" value="Unassembled WGS sequence"/>
</dbReference>
<gene>
    <name evidence="1" type="ORF">PISMIDRAFT_25311</name>
</gene>